<dbReference type="AlphaFoldDB" id="A0A452UK99"/>
<dbReference type="Ensembl" id="ENSUMAT00000025293.1">
    <property type="protein sequence ID" value="ENSUMAP00000021354.1"/>
    <property type="gene ID" value="ENSUMAG00000015607.1"/>
</dbReference>
<sequence>MSVPVEQLEISIPQGYSLFIKTIFQARSFTKPLELQFEVQIEYLASFPTSPRPSRTGSSTHHWCGFKPVLPTFVHLVISCYPTALANALNSLV</sequence>
<protein>
    <submittedName>
        <fullName evidence="1">Uncharacterized protein</fullName>
    </submittedName>
</protein>
<proteinExistence type="predicted"/>
<accession>A0A452UK99</accession>
<dbReference type="GeneTree" id="ENSGT00950000185094"/>
<name>A0A452UK99_URSMA</name>
<reference evidence="1" key="1">
    <citation type="submission" date="2019-03" db="UniProtKB">
        <authorList>
            <consortium name="Ensembl"/>
        </authorList>
    </citation>
    <scope>IDENTIFICATION</scope>
</reference>
<organism evidence="1">
    <name type="scientific">Ursus maritimus</name>
    <name type="common">Polar bear</name>
    <name type="synonym">Thalarctos maritimus</name>
    <dbReference type="NCBI Taxonomy" id="29073"/>
    <lineage>
        <taxon>Eukaryota</taxon>
        <taxon>Metazoa</taxon>
        <taxon>Chordata</taxon>
        <taxon>Craniata</taxon>
        <taxon>Vertebrata</taxon>
        <taxon>Euteleostomi</taxon>
        <taxon>Mammalia</taxon>
        <taxon>Eutheria</taxon>
        <taxon>Laurasiatheria</taxon>
        <taxon>Carnivora</taxon>
        <taxon>Caniformia</taxon>
        <taxon>Ursidae</taxon>
        <taxon>Ursus</taxon>
    </lineage>
</organism>
<evidence type="ECO:0000313" key="1">
    <source>
        <dbReference type="Ensembl" id="ENSUMAP00000021354"/>
    </source>
</evidence>